<feature type="region of interest" description="Disordered" evidence="2">
    <location>
        <begin position="1"/>
        <end position="26"/>
    </location>
</feature>
<feature type="coiled-coil region" evidence="1">
    <location>
        <begin position="111"/>
        <end position="138"/>
    </location>
</feature>
<keyword evidence="4" id="KW-1185">Reference proteome</keyword>
<feature type="coiled-coil region" evidence="1">
    <location>
        <begin position="223"/>
        <end position="250"/>
    </location>
</feature>
<sequence length="429" mass="49143">MGKKKGKKGKKGGGKKGGKKKEPQMTAKEAILAYQIGIIEKKMEDVMFESRGWEDKNRRHEERNEKLLSEQELLIKHLLKQAKEVEKYFENEEVKTRDDVIMTMKDKWGRQRQKENELTELKKLIAETEGDISREEKEVGLWLAFRDKGDMEEKKQIQLLKDELVDMEVSFGDMKNHLERSQEKATSEINQHTEETVDKQKYLASEKAIGQLDKYSRQEVLDNDWLRREVEIHKAESADLKQEVEDLEKANLFVMADLFECKIEDLKVSRNFFLTQFEDNGENLDNTGILEMDLAQISINDTSTDSSNLAIKEAGETIPARSGSATQRAVEKKVFSMVAPPFLEHDGDSSSEDDESVDTELLDNMFFEEEDFSDYLKLGPLEMKLLNVSGVQMPIHIPQALSAEEAAAKDCKPDSWPVTQSMLKGVARP</sequence>
<dbReference type="InterPro" id="IPR026702">
    <property type="entry name" value="CCDC83"/>
</dbReference>
<organism evidence="3 4">
    <name type="scientific">Mizuhopecten yessoensis</name>
    <name type="common">Japanese scallop</name>
    <name type="synonym">Patinopecten yessoensis</name>
    <dbReference type="NCBI Taxonomy" id="6573"/>
    <lineage>
        <taxon>Eukaryota</taxon>
        <taxon>Metazoa</taxon>
        <taxon>Spiralia</taxon>
        <taxon>Lophotrochozoa</taxon>
        <taxon>Mollusca</taxon>
        <taxon>Bivalvia</taxon>
        <taxon>Autobranchia</taxon>
        <taxon>Pteriomorphia</taxon>
        <taxon>Pectinida</taxon>
        <taxon>Pectinoidea</taxon>
        <taxon>Pectinidae</taxon>
        <taxon>Mizuhopecten</taxon>
    </lineage>
</organism>
<comment type="caution">
    <text evidence="3">The sequence shown here is derived from an EMBL/GenBank/DDBJ whole genome shotgun (WGS) entry which is preliminary data.</text>
</comment>
<proteinExistence type="predicted"/>
<dbReference type="PANTHER" id="PTHR21468:SF1">
    <property type="entry name" value="COILED-COIL DOMAIN-CONTAINING PROTEIN 83"/>
    <property type="match status" value="1"/>
</dbReference>
<gene>
    <name evidence="3" type="ORF">KP79_PYT07719</name>
</gene>
<dbReference type="STRING" id="6573.A0A210QFF4"/>
<feature type="compositionally biased region" description="Basic residues" evidence="2">
    <location>
        <begin position="1"/>
        <end position="19"/>
    </location>
</feature>
<evidence type="ECO:0000256" key="2">
    <source>
        <dbReference type="SAM" id="MobiDB-lite"/>
    </source>
</evidence>
<dbReference type="PANTHER" id="PTHR21468">
    <property type="entry name" value="HSD9"/>
    <property type="match status" value="1"/>
</dbReference>
<keyword evidence="1" id="KW-0175">Coiled coil</keyword>
<reference evidence="3 4" key="1">
    <citation type="journal article" date="2017" name="Nat. Ecol. Evol.">
        <title>Scallop genome provides insights into evolution of bilaterian karyotype and development.</title>
        <authorList>
            <person name="Wang S."/>
            <person name="Zhang J."/>
            <person name="Jiao W."/>
            <person name="Li J."/>
            <person name="Xun X."/>
            <person name="Sun Y."/>
            <person name="Guo X."/>
            <person name="Huan P."/>
            <person name="Dong B."/>
            <person name="Zhang L."/>
            <person name="Hu X."/>
            <person name="Sun X."/>
            <person name="Wang J."/>
            <person name="Zhao C."/>
            <person name="Wang Y."/>
            <person name="Wang D."/>
            <person name="Huang X."/>
            <person name="Wang R."/>
            <person name="Lv J."/>
            <person name="Li Y."/>
            <person name="Zhang Z."/>
            <person name="Liu B."/>
            <person name="Lu W."/>
            <person name="Hui Y."/>
            <person name="Liang J."/>
            <person name="Zhou Z."/>
            <person name="Hou R."/>
            <person name="Li X."/>
            <person name="Liu Y."/>
            <person name="Li H."/>
            <person name="Ning X."/>
            <person name="Lin Y."/>
            <person name="Zhao L."/>
            <person name="Xing Q."/>
            <person name="Dou J."/>
            <person name="Li Y."/>
            <person name="Mao J."/>
            <person name="Guo H."/>
            <person name="Dou H."/>
            <person name="Li T."/>
            <person name="Mu C."/>
            <person name="Jiang W."/>
            <person name="Fu Q."/>
            <person name="Fu X."/>
            <person name="Miao Y."/>
            <person name="Liu J."/>
            <person name="Yu Q."/>
            <person name="Li R."/>
            <person name="Liao H."/>
            <person name="Li X."/>
            <person name="Kong Y."/>
            <person name="Jiang Z."/>
            <person name="Chourrout D."/>
            <person name="Li R."/>
            <person name="Bao Z."/>
        </authorList>
    </citation>
    <scope>NUCLEOTIDE SEQUENCE [LARGE SCALE GENOMIC DNA]</scope>
    <source>
        <strain evidence="3 4">PY_sf001</strain>
    </source>
</reference>
<dbReference type="Proteomes" id="UP000242188">
    <property type="component" value="Unassembled WGS sequence"/>
</dbReference>
<accession>A0A210QFF4</accession>
<dbReference type="EMBL" id="NEDP02003883">
    <property type="protein sequence ID" value="OWF47487.1"/>
    <property type="molecule type" value="Genomic_DNA"/>
</dbReference>
<evidence type="ECO:0000256" key="1">
    <source>
        <dbReference type="SAM" id="Coils"/>
    </source>
</evidence>
<dbReference type="OrthoDB" id="10005859at2759"/>
<evidence type="ECO:0000313" key="4">
    <source>
        <dbReference type="Proteomes" id="UP000242188"/>
    </source>
</evidence>
<dbReference type="AlphaFoldDB" id="A0A210QFF4"/>
<evidence type="ECO:0000313" key="3">
    <source>
        <dbReference type="EMBL" id="OWF47487.1"/>
    </source>
</evidence>
<name>A0A210QFF4_MIZYE</name>
<protein>
    <submittedName>
        <fullName evidence="3">Coiled-coil domain-containing protein 83</fullName>
    </submittedName>
</protein>